<dbReference type="EMBL" id="FOFV01000002">
    <property type="protein sequence ID" value="SEQ37472.1"/>
    <property type="molecule type" value="Genomic_DNA"/>
</dbReference>
<feature type="signal peptide" evidence="1">
    <location>
        <begin position="1"/>
        <end position="22"/>
    </location>
</feature>
<keyword evidence="3" id="KW-1185">Reference proteome</keyword>
<dbReference type="Proteomes" id="UP000199503">
    <property type="component" value="Unassembled WGS sequence"/>
</dbReference>
<evidence type="ECO:0000256" key="1">
    <source>
        <dbReference type="SAM" id="SignalP"/>
    </source>
</evidence>
<gene>
    <name evidence="2" type="ORF">SAMN04488000_102693</name>
</gene>
<name>A0A1H9FHV1_9PSEU</name>
<feature type="chain" id="PRO_5039135017" evidence="1">
    <location>
        <begin position="23"/>
        <end position="205"/>
    </location>
</feature>
<proteinExistence type="predicted"/>
<accession>A0A1H9FHV1</accession>
<protein>
    <submittedName>
        <fullName evidence="2">Uncharacterized protein</fullName>
    </submittedName>
</protein>
<organism evidence="2 3">
    <name type="scientific">Lentzea albida</name>
    <dbReference type="NCBI Taxonomy" id="65499"/>
    <lineage>
        <taxon>Bacteria</taxon>
        <taxon>Bacillati</taxon>
        <taxon>Actinomycetota</taxon>
        <taxon>Actinomycetes</taxon>
        <taxon>Pseudonocardiales</taxon>
        <taxon>Pseudonocardiaceae</taxon>
        <taxon>Lentzea</taxon>
    </lineage>
</organism>
<evidence type="ECO:0000313" key="2">
    <source>
        <dbReference type="EMBL" id="SEQ37472.1"/>
    </source>
</evidence>
<reference evidence="3" key="1">
    <citation type="submission" date="2016-10" db="EMBL/GenBank/DDBJ databases">
        <authorList>
            <person name="Varghese N."/>
            <person name="Submissions S."/>
        </authorList>
    </citation>
    <scope>NUCLEOTIDE SEQUENCE [LARGE SCALE GENOMIC DNA]</scope>
    <source>
        <strain evidence="3">DSM 44437</strain>
    </source>
</reference>
<dbReference type="AlphaFoldDB" id="A0A1H9FHV1"/>
<evidence type="ECO:0000313" key="3">
    <source>
        <dbReference type="Proteomes" id="UP000199503"/>
    </source>
</evidence>
<keyword evidence="1" id="KW-0732">Signal</keyword>
<dbReference type="PROSITE" id="PS51257">
    <property type="entry name" value="PROKAR_LIPOPROTEIN"/>
    <property type="match status" value="1"/>
</dbReference>
<sequence>MPIVPRPFIAALALLLAGCAAAAPQPTPVGAETTAGAEPLSDQDLQARWWTWAASSPENRNPVVDDTGQWCAENQPRDVWFFAGTFGGTVDRRCEVPAGRPLAGPALNLASTSDACARFMEDAKGSVALDGRLVELRRIAPVAIAYQAARGNVVGQREGRVTGQGCGLWAWIPPLTPGEHELVVDGESGSFRTSARYVLTVRAAD</sequence>